<dbReference type="GO" id="GO:0005737">
    <property type="term" value="C:cytoplasm"/>
    <property type="evidence" value="ECO:0007669"/>
    <property type="project" value="UniProtKB-SubCell"/>
</dbReference>
<name>M1C8B0_SOLTU</name>
<dbReference type="SUPFAM" id="SSF56655">
    <property type="entry name" value="Carbohydrate phosphatase"/>
    <property type="match status" value="1"/>
</dbReference>
<dbReference type="InterPro" id="IPR044015">
    <property type="entry name" value="FBPase_C_dom"/>
</dbReference>
<dbReference type="EnsemblPlants" id="PGSC0003DMT400061953">
    <property type="protein sequence ID" value="PGSC0003DMT400061953"/>
    <property type="gene ID" value="PGSC0003DMG400024109"/>
</dbReference>
<organism evidence="4 5">
    <name type="scientific">Solanum tuberosum</name>
    <name type="common">Potato</name>
    <dbReference type="NCBI Taxonomy" id="4113"/>
    <lineage>
        <taxon>Eukaryota</taxon>
        <taxon>Viridiplantae</taxon>
        <taxon>Streptophyta</taxon>
        <taxon>Embryophyta</taxon>
        <taxon>Tracheophyta</taxon>
        <taxon>Spermatophyta</taxon>
        <taxon>Magnoliopsida</taxon>
        <taxon>eudicotyledons</taxon>
        <taxon>Gunneridae</taxon>
        <taxon>Pentapetalae</taxon>
        <taxon>asterids</taxon>
        <taxon>lamiids</taxon>
        <taxon>Solanales</taxon>
        <taxon>Solanaceae</taxon>
        <taxon>Solanoideae</taxon>
        <taxon>Solaneae</taxon>
        <taxon>Solanum</taxon>
    </lineage>
</organism>
<dbReference type="Proteomes" id="UP000011115">
    <property type="component" value="Unassembled WGS sequence"/>
</dbReference>
<gene>
    <name evidence="4" type="primary">LOC102588954</name>
</gene>
<comment type="subcellular location">
    <subcellularLocation>
        <location evidence="1">Cytoplasm</location>
    </subcellularLocation>
</comment>
<evidence type="ECO:0000313" key="5">
    <source>
        <dbReference type="Proteomes" id="UP000011115"/>
    </source>
</evidence>
<dbReference type="GO" id="GO:0005975">
    <property type="term" value="P:carbohydrate metabolic process"/>
    <property type="evidence" value="ECO:0007669"/>
    <property type="project" value="InterPro"/>
</dbReference>
<protein>
    <recommendedName>
        <fullName evidence="2">Fructose-1,6-bisphosphatase, cytosolic</fullName>
    </recommendedName>
</protein>
<dbReference type="PROSITE" id="PS00124">
    <property type="entry name" value="FBPASE"/>
    <property type="match status" value="1"/>
</dbReference>
<dbReference type="InterPro" id="IPR000146">
    <property type="entry name" value="FBPase_class-1"/>
</dbReference>
<reference evidence="4" key="2">
    <citation type="submission" date="2015-06" db="UniProtKB">
        <authorList>
            <consortium name="EnsemblPlants"/>
        </authorList>
    </citation>
    <scope>IDENTIFICATION</scope>
    <source>
        <strain evidence="4">DM1-3 516 R44</strain>
    </source>
</reference>
<dbReference type="PANTHER" id="PTHR11556">
    <property type="entry name" value="FRUCTOSE-1,6-BISPHOSPHATASE-RELATED"/>
    <property type="match status" value="1"/>
</dbReference>
<dbReference type="PANTHER" id="PTHR11556:SF41">
    <property type="entry name" value="FRUCTOSE-1,6-BISPHOSPHATASE, CYTOSOLIC"/>
    <property type="match status" value="1"/>
</dbReference>
<dbReference type="InterPro" id="IPR020548">
    <property type="entry name" value="Fructose_bisphosphatase_AS"/>
</dbReference>
<evidence type="ECO:0000256" key="2">
    <source>
        <dbReference type="ARBA" id="ARBA00040159"/>
    </source>
</evidence>
<dbReference type="HOGENOM" id="CLU_2626776_0_0_1"/>
<evidence type="ECO:0000259" key="3">
    <source>
        <dbReference type="Pfam" id="PF18913"/>
    </source>
</evidence>
<evidence type="ECO:0000256" key="1">
    <source>
        <dbReference type="ARBA" id="ARBA00004496"/>
    </source>
</evidence>
<dbReference type="GO" id="GO:0016791">
    <property type="term" value="F:phosphatase activity"/>
    <property type="evidence" value="ECO:0007669"/>
    <property type="project" value="InterPro"/>
</dbReference>
<evidence type="ECO:0000313" key="4">
    <source>
        <dbReference type="EnsemblPlants" id="PGSC0003DMT400061953"/>
    </source>
</evidence>
<dbReference type="ExpressionAtlas" id="M1C8B0">
    <property type="expression patterns" value="baseline"/>
</dbReference>
<proteinExistence type="predicted"/>
<dbReference type="Gramene" id="PGSC0003DMT400061953">
    <property type="protein sequence ID" value="PGSC0003DMT400061953"/>
    <property type="gene ID" value="PGSC0003DMG400024109"/>
</dbReference>
<dbReference type="AlphaFoldDB" id="M1C8B0"/>
<dbReference type="Gene3D" id="3.40.190.80">
    <property type="match status" value="1"/>
</dbReference>
<feature type="domain" description="Fructose-1-6-bisphosphatase class 1 C-terminal" evidence="3">
    <location>
        <begin position="1"/>
        <end position="64"/>
    </location>
</feature>
<reference evidence="5" key="1">
    <citation type="journal article" date="2011" name="Nature">
        <title>Genome sequence and analysis of the tuber crop potato.</title>
        <authorList>
            <consortium name="The Potato Genome Sequencing Consortium"/>
        </authorList>
    </citation>
    <scope>NUCLEOTIDE SEQUENCE [LARGE SCALE GENOMIC DNA]</scope>
    <source>
        <strain evidence="5">cv. DM1-3 516 R44</strain>
    </source>
</reference>
<keyword evidence="5" id="KW-1185">Reference proteome</keyword>
<sequence>MVADVHRTLLYGGIFLYPGDKKSPNGKLRVLYEVFPMSFLMEQAGGQAFTGKQRVQFLRILSVSHSIIIQEGSVLFYY</sequence>
<accession>M1C8B0</accession>
<dbReference type="Pfam" id="PF18913">
    <property type="entry name" value="FBPase_C"/>
    <property type="match status" value="1"/>
</dbReference>